<protein>
    <recommendedName>
        <fullName evidence="3">Curli production assembly/transport component CsgG</fullName>
    </recommendedName>
</protein>
<dbReference type="RefSeq" id="WP_027288651.1">
    <property type="nucleotide sequence ID" value="NZ_NRRE01000026.1"/>
</dbReference>
<evidence type="ECO:0000313" key="1">
    <source>
        <dbReference type="EMBL" id="MBK1698231.1"/>
    </source>
</evidence>
<reference evidence="1" key="2">
    <citation type="journal article" date="2020" name="Microorganisms">
        <title>Osmotic Adaptation and Compatible Solute Biosynthesis of Phototrophic Bacteria as Revealed from Genome Analyses.</title>
        <authorList>
            <person name="Imhoff J.F."/>
            <person name="Rahn T."/>
            <person name="Kunzel S."/>
            <person name="Keller A."/>
            <person name="Neulinger S.C."/>
        </authorList>
    </citation>
    <scope>NUCLEOTIDE SEQUENCE</scope>
    <source>
        <strain evidence="1">DSM 9154</strain>
    </source>
</reference>
<accession>A0A934V116</accession>
<dbReference type="Proteomes" id="UP000778970">
    <property type="component" value="Unassembled WGS sequence"/>
</dbReference>
<gene>
    <name evidence="1" type="ORF">CKO21_13365</name>
</gene>
<organism evidence="1 2">
    <name type="scientific">Rhodovibrio salinarum</name>
    <dbReference type="NCBI Taxonomy" id="1087"/>
    <lineage>
        <taxon>Bacteria</taxon>
        <taxon>Pseudomonadati</taxon>
        <taxon>Pseudomonadota</taxon>
        <taxon>Alphaproteobacteria</taxon>
        <taxon>Rhodospirillales</taxon>
        <taxon>Rhodovibrionaceae</taxon>
        <taxon>Rhodovibrio</taxon>
    </lineage>
</organism>
<keyword evidence="2" id="KW-1185">Reference proteome</keyword>
<comment type="caution">
    <text evidence="1">The sequence shown here is derived from an EMBL/GenBank/DDBJ whole genome shotgun (WGS) entry which is preliminary data.</text>
</comment>
<sequence>MSLASPARADKPTIAVESPVLFSSKIDQSAMRTADPWLLVGPFEQALRGSRRFTVLTRRDALQARVAQEQALANSPVYAGDGAQFGGKQTAQYLVALIVHDLRLERDEDPIPELNRYRRIDIADLSLEVQVVQTDSDELIGTYSVSERLTRGPKMVAETGGRADVDLLQQAATKASREVVQKFLDNVFPMKVARASGDTVWINFGGEDAVSENEVLEVYGAGEPLLDPDTGEKLGVAEAYKGRVRIEQVNPKFSIATVLSTNAPIKVGDILRRTR</sequence>
<proteinExistence type="predicted"/>
<dbReference type="AlphaFoldDB" id="A0A934V116"/>
<dbReference type="EMBL" id="NRRE01000026">
    <property type="protein sequence ID" value="MBK1698231.1"/>
    <property type="molecule type" value="Genomic_DNA"/>
</dbReference>
<evidence type="ECO:0000313" key="2">
    <source>
        <dbReference type="Proteomes" id="UP000778970"/>
    </source>
</evidence>
<reference evidence="1" key="1">
    <citation type="submission" date="2017-08" db="EMBL/GenBank/DDBJ databases">
        <authorList>
            <person name="Imhoff J.F."/>
            <person name="Rahn T."/>
            <person name="Kuenzel S."/>
            <person name="Neulinger S.C."/>
        </authorList>
    </citation>
    <scope>NUCLEOTIDE SEQUENCE</scope>
    <source>
        <strain evidence="1">DSM 9154</strain>
    </source>
</reference>
<name>A0A934V116_9PROT</name>
<evidence type="ECO:0008006" key="3">
    <source>
        <dbReference type="Google" id="ProtNLM"/>
    </source>
</evidence>